<dbReference type="Proteomes" id="UP000008388">
    <property type="component" value="Segment"/>
</dbReference>
<organism evidence="1 2">
    <name type="scientific">Pseudomonas phage PhiPA3</name>
    <name type="common">Pseudomonas aeruginosa phage PhiPA3</name>
    <dbReference type="NCBI Taxonomy" id="998086"/>
    <lineage>
        <taxon>Viruses</taxon>
        <taxon>Duplodnaviria</taxon>
        <taxon>Heunggongvirae</taxon>
        <taxon>Uroviricota</taxon>
        <taxon>Caudoviricetes</taxon>
        <taxon>Chimalliviridae</taxon>
        <taxon>Miltoncavirus</taxon>
        <taxon>Miltoncavirus PhiPA3</taxon>
    </lineage>
</organism>
<gene>
    <name evidence="1" type="primary">195</name>
</gene>
<protein>
    <submittedName>
        <fullName evidence="1">Uncharacterized protein 195</fullName>
    </submittedName>
</protein>
<sequence length="131" mass="14937">MSQVARMATALHQLNIAMSQVQEAAKQLMKEGDPRTVEKFADEYSGLTFREAHIYLLDSGTKVAYTIEQLKEVLYLQDLESIHPDRKGWREAAKAASHTILAIKELRTQFPELDVRSAKLIVEAYREGLFE</sequence>
<dbReference type="GeneID" id="26643723"/>
<keyword evidence="2" id="KW-1185">Reference proteome</keyword>
<accession>F8SK63</accession>
<name>F8SK63_BPPA3</name>
<organismHost>
    <name type="scientific">Pseudomonas aeruginosa</name>
    <dbReference type="NCBI Taxonomy" id="287"/>
</organismHost>
<evidence type="ECO:0000313" key="2">
    <source>
        <dbReference type="Proteomes" id="UP000008388"/>
    </source>
</evidence>
<dbReference type="RefSeq" id="YP_009217274.1">
    <property type="nucleotide sequence ID" value="NC_028999.1"/>
</dbReference>
<reference evidence="1 2" key="1">
    <citation type="journal article" date="2011" name="Microbiology">
        <title>The Pseudomonas aeruginosa generalized transducing phage phiPA3 is a new member of the phiKZ-like group of 'jumbo' phages, and infects model laboratory strains and clinical isolates from cystic fibrosis patients.</title>
        <authorList>
            <person name="Monson R."/>
            <person name="Foulds I."/>
            <person name="Foweraker J."/>
            <person name="Welch M."/>
            <person name="Salmond G.P."/>
        </authorList>
    </citation>
    <scope>NUCLEOTIDE SEQUENCE [LARGE SCALE GENOMIC DNA]</scope>
</reference>
<evidence type="ECO:0000313" key="1">
    <source>
        <dbReference type="EMBL" id="AEH03618.1"/>
    </source>
</evidence>
<dbReference type="EMBL" id="HQ630627">
    <property type="protein sequence ID" value="AEH03618.1"/>
    <property type="molecule type" value="Genomic_DNA"/>
</dbReference>
<proteinExistence type="predicted"/>
<dbReference type="KEGG" id="vg:26643723"/>